<evidence type="ECO:0000313" key="4">
    <source>
        <dbReference type="Proteomes" id="UP001469553"/>
    </source>
</evidence>
<gene>
    <name evidence="3" type="ORF">AMECASPLE_024359</name>
</gene>
<protein>
    <submittedName>
        <fullName evidence="3">Uncharacterized protein</fullName>
    </submittedName>
</protein>
<proteinExistence type="predicted"/>
<keyword evidence="1" id="KW-1133">Transmembrane helix</keyword>
<sequence length="109" mass="12371">MEAGPPRFNSLAFIACQWILLFDMPSLLHANHSAHVPCPVIVSLPLYLLNVYAHYAALLLYKPHLFFFLFRLSVIVLCLILFLHACSMSIFLPGSVTLLHDSFILQFLL</sequence>
<name>A0ABV0ZS03_9TELE</name>
<accession>A0ABV0ZS03</accession>
<keyword evidence="2" id="KW-0732">Signal</keyword>
<organism evidence="3 4">
    <name type="scientific">Ameca splendens</name>
    <dbReference type="NCBI Taxonomy" id="208324"/>
    <lineage>
        <taxon>Eukaryota</taxon>
        <taxon>Metazoa</taxon>
        <taxon>Chordata</taxon>
        <taxon>Craniata</taxon>
        <taxon>Vertebrata</taxon>
        <taxon>Euteleostomi</taxon>
        <taxon>Actinopterygii</taxon>
        <taxon>Neopterygii</taxon>
        <taxon>Teleostei</taxon>
        <taxon>Neoteleostei</taxon>
        <taxon>Acanthomorphata</taxon>
        <taxon>Ovalentaria</taxon>
        <taxon>Atherinomorphae</taxon>
        <taxon>Cyprinodontiformes</taxon>
        <taxon>Goodeidae</taxon>
        <taxon>Ameca</taxon>
    </lineage>
</organism>
<feature type="transmembrane region" description="Helical" evidence="1">
    <location>
        <begin position="68"/>
        <end position="92"/>
    </location>
</feature>
<dbReference type="Proteomes" id="UP001469553">
    <property type="component" value="Unassembled WGS sequence"/>
</dbReference>
<evidence type="ECO:0000256" key="2">
    <source>
        <dbReference type="SAM" id="SignalP"/>
    </source>
</evidence>
<keyword evidence="4" id="KW-1185">Reference proteome</keyword>
<keyword evidence="1" id="KW-0812">Transmembrane</keyword>
<feature type="transmembrane region" description="Helical" evidence="1">
    <location>
        <begin position="40"/>
        <end position="61"/>
    </location>
</feature>
<evidence type="ECO:0000256" key="1">
    <source>
        <dbReference type="SAM" id="Phobius"/>
    </source>
</evidence>
<evidence type="ECO:0000313" key="3">
    <source>
        <dbReference type="EMBL" id="MEQ2308058.1"/>
    </source>
</evidence>
<feature type="signal peptide" evidence="2">
    <location>
        <begin position="1"/>
        <end position="30"/>
    </location>
</feature>
<feature type="chain" id="PRO_5046082311" evidence="2">
    <location>
        <begin position="31"/>
        <end position="109"/>
    </location>
</feature>
<comment type="caution">
    <text evidence="3">The sequence shown here is derived from an EMBL/GenBank/DDBJ whole genome shotgun (WGS) entry which is preliminary data.</text>
</comment>
<keyword evidence="1" id="KW-0472">Membrane</keyword>
<reference evidence="3 4" key="1">
    <citation type="submission" date="2021-06" db="EMBL/GenBank/DDBJ databases">
        <authorList>
            <person name="Palmer J.M."/>
        </authorList>
    </citation>
    <scope>NUCLEOTIDE SEQUENCE [LARGE SCALE GENOMIC DNA]</scope>
    <source>
        <strain evidence="3 4">AS_MEX2019</strain>
        <tissue evidence="3">Muscle</tissue>
    </source>
</reference>
<dbReference type="EMBL" id="JAHRIP010068148">
    <property type="protein sequence ID" value="MEQ2308058.1"/>
    <property type="molecule type" value="Genomic_DNA"/>
</dbReference>